<dbReference type="Gene3D" id="3.30.460.10">
    <property type="entry name" value="Beta Polymerase, domain 2"/>
    <property type="match status" value="1"/>
</dbReference>
<evidence type="ECO:0000313" key="3">
    <source>
        <dbReference type="Proteomes" id="UP000281498"/>
    </source>
</evidence>
<keyword evidence="3" id="KW-1185">Reference proteome</keyword>
<dbReference type="InterPro" id="IPR002934">
    <property type="entry name" value="Polymerase_NTP_transf_dom"/>
</dbReference>
<dbReference type="Pfam" id="PF01909">
    <property type="entry name" value="NTP_transf_2"/>
    <property type="match status" value="1"/>
</dbReference>
<dbReference type="InterPro" id="IPR043519">
    <property type="entry name" value="NT_sf"/>
</dbReference>
<gene>
    <name evidence="2" type="ORF">CR203_11900</name>
</gene>
<evidence type="ECO:0000313" key="2">
    <source>
        <dbReference type="EMBL" id="RKL67205.1"/>
    </source>
</evidence>
<accession>A0A3A9KHQ0</accession>
<dbReference type="RefSeq" id="WP_183041071.1">
    <property type="nucleotide sequence ID" value="NZ_KZ614146.1"/>
</dbReference>
<organism evidence="2 3">
    <name type="scientific">Salipaludibacillus neizhouensis</name>
    <dbReference type="NCBI Taxonomy" id="885475"/>
    <lineage>
        <taxon>Bacteria</taxon>
        <taxon>Bacillati</taxon>
        <taxon>Bacillota</taxon>
        <taxon>Bacilli</taxon>
        <taxon>Bacillales</taxon>
        <taxon>Bacillaceae</taxon>
    </lineage>
</organism>
<protein>
    <recommendedName>
        <fullName evidence="1">Polymerase nucleotidyl transferase domain-containing protein</fullName>
    </recommendedName>
</protein>
<name>A0A3A9KHQ0_9BACI</name>
<dbReference type="SUPFAM" id="SSF81301">
    <property type="entry name" value="Nucleotidyltransferase"/>
    <property type="match status" value="1"/>
</dbReference>
<proteinExistence type="predicted"/>
<evidence type="ECO:0000259" key="1">
    <source>
        <dbReference type="Pfam" id="PF01909"/>
    </source>
</evidence>
<dbReference type="Proteomes" id="UP000281498">
    <property type="component" value="Unassembled WGS sequence"/>
</dbReference>
<dbReference type="AlphaFoldDB" id="A0A3A9KHQ0"/>
<dbReference type="GO" id="GO:0016779">
    <property type="term" value="F:nucleotidyltransferase activity"/>
    <property type="evidence" value="ECO:0007669"/>
    <property type="project" value="InterPro"/>
</dbReference>
<sequence length="327" mass="37811">MNKRSLELMDIAKNYIYDSNCNISHVLVSGSVARGEADEFSDVDITLYSKDRGFIGSKNIEYRDEILQIDKKPLNKLPTKRMVMESPWDYRFLVESIVIIDTNNQLKNIQTWVKDYLFSEEGRQKQLDQVTDIVTSRTMFAKSCLKEKRNFSATYAAMGAWSEAALLYLFFQKHSVSNDRVIPHIHQLCGHYQEFESAVPFNNEVNAAEFPGKMTAFRKHLRVKGHSFEFGLSPIQDRLCGQKALRLLQKEETLSLKWQLYGEAFWLFLETSNGLALEPYYRRLPPSLQDHMSDIGFQALSHKKVLVLCSLSGELVHLSQRRLLQIK</sequence>
<dbReference type="CDD" id="cd05403">
    <property type="entry name" value="NT_KNTase_like"/>
    <property type="match status" value="1"/>
</dbReference>
<reference evidence="2 3" key="1">
    <citation type="submission" date="2017-10" db="EMBL/GenBank/DDBJ databases">
        <title>Bacillus sp. nov., a halophilic bacterium isolated from a Keqin Lake.</title>
        <authorList>
            <person name="Wang H."/>
        </authorList>
    </citation>
    <scope>NUCLEOTIDE SEQUENCE [LARGE SCALE GENOMIC DNA]</scope>
    <source>
        <strain evidence="2 3">KCTC 13187</strain>
    </source>
</reference>
<comment type="caution">
    <text evidence="2">The sequence shown here is derived from an EMBL/GenBank/DDBJ whole genome shotgun (WGS) entry which is preliminary data.</text>
</comment>
<feature type="domain" description="Polymerase nucleotidyl transferase" evidence="1">
    <location>
        <begin position="26"/>
        <end position="75"/>
    </location>
</feature>
<dbReference type="EMBL" id="PDOE01000004">
    <property type="protein sequence ID" value="RKL67205.1"/>
    <property type="molecule type" value="Genomic_DNA"/>
</dbReference>